<organism evidence="1">
    <name type="scientific">marine metagenome</name>
    <dbReference type="NCBI Taxonomy" id="408172"/>
    <lineage>
        <taxon>unclassified sequences</taxon>
        <taxon>metagenomes</taxon>
        <taxon>ecological metagenomes</taxon>
    </lineage>
</organism>
<protein>
    <submittedName>
        <fullName evidence="1">Uncharacterized protein</fullName>
    </submittedName>
</protein>
<gene>
    <name evidence="1" type="ORF">METZ01_LOCUS196612</name>
</gene>
<evidence type="ECO:0000313" key="1">
    <source>
        <dbReference type="EMBL" id="SVB43758.1"/>
    </source>
</evidence>
<name>A0A382DZE0_9ZZZZ</name>
<reference evidence="1" key="1">
    <citation type="submission" date="2018-05" db="EMBL/GenBank/DDBJ databases">
        <authorList>
            <person name="Lanie J.A."/>
            <person name="Ng W.-L."/>
            <person name="Kazmierczak K.M."/>
            <person name="Andrzejewski T.M."/>
            <person name="Davidsen T.M."/>
            <person name="Wayne K.J."/>
            <person name="Tettelin H."/>
            <person name="Glass J.I."/>
            <person name="Rusch D."/>
            <person name="Podicherti R."/>
            <person name="Tsui H.-C.T."/>
            <person name="Winkler M.E."/>
        </authorList>
    </citation>
    <scope>NUCLEOTIDE SEQUENCE</scope>
</reference>
<dbReference type="EMBL" id="UINC01041884">
    <property type="protein sequence ID" value="SVB43758.1"/>
    <property type="molecule type" value="Genomic_DNA"/>
</dbReference>
<accession>A0A382DZE0</accession>
<dbReference type="AlphaFoldDB" id="A0A382DZE0"/>
<proteinExistence type="predicted"/>
<sequence length="144" mass="16748">MFNRAGIIFFSLLVSSVAFAKKPKFSDQQVAAMAPKYFARDHLSPPLKRVRIYPEENKKVFELEIEVNRNRYEGEMEYAVGAMSSICQYARIPFDRFVVVMVPTHRGQDVERLEATAACSINYFVHKRVKYQRWVEKCTSITTL</sequence>